<dbReference type="InterPro" id="IPR005297">
    <property type="entry name" value="Lipoprotein_repeat"/>
</dbReference>
<gene>
    <name evidence="2" type="ORF">Msub_20182</name>
</gene>
<dbReference type="RefSeq" id="WP_053077982.1">
    <property type="nucleotide sequence ID" value="NZ_LFBU01000002.1"/>
</dbReference>
<evidence type="ECO:0000313" key="2">
    <source>
        <dbReference type="EMBL" id="KMQ72986.1"/>
    </source>
</evidence>
<organism evidence="2 3">
    <name type="scientific">Marinobacter subterrani</name>
    <dbReference type="NCBI Taxonomy" id="1658765"/>
    <lineage>
        <taxon>Bacteria</taxon>
        <taxon>Pseudomonadati</taxon>
        <taxon>Pseudomonadota</taxon>
        <taxon>Gammaproteobacteria</taxon>
        <taxon>Pseudomonadales</taxon>
        <taxon>Marinobacteraceae</taxon>
        <taxon>Marinobacter</taxon>
    </lineage>
</organism>
<accession>A0A0J7J4X8</accession>
<keyword evidence="1" id="KW-0732">Signal</keyword>
<dbReference type="Proteomes" id="UP000036102">
    <property type="component" value="Unassembled WGS sequence"/>
</dbReference>
<dbReference type="EMBL" id="LFBU01000002">
    <property type="protein sequence ID" value="KMQ72986.1"/>
    <property type="molecule type" value="Genomic_DNA"/>
</dbReference>
<feature type="chain" id="PRO_5005289212" description="Lipoprotein with Yx(FWY)xxD motif" evidence="1">
    <location>
        <begin position="24"/>
        <end position="146"/>
    </location>
</feature>
<name>A0A0J7J4X8_9GAMM</name>
<dbReference type="OrthoDB" id="9800666at2"/>
<comment type="caution">
    <text evidence="2">The sequence shown here is derived from an EMBL/GenBank/DDBJ whole genome shotgun (WGS) entry which is preliminary data.</text>
</comment>
<feature type="signal peptide" evidence="1">
    <location>
        <begin position="1"/>
        <end position="23"/>
    </location>
</feature>
<dbReference type="PANTHER" id="PTHR39335">
    <property type="entry name" value="BLL4220 PROTEIN"/>
    <property type="match status" value="1"/>
</dbReference>
<dbReference type="PATRIC" id="fig|1658765.3.peg.3448"/>
<evidence type="ECO:0000313" key="3">
    <source>
        <dbReference type="Proteomes" id="UP000036102"/>
    </source>
</evidence>
<evidence type="ECO:0000256" key="1">
    <source>
        <dbReference type="SAM" id="SignalP"/>
    </source>
</evidence>
<dbReference type="AlphaFoldDB" id="A0A0J7J4X8"/>
<dbReference type="GO" id="GO:0043448">
    <property type="term" value="P:alkane catabolic process"/>
    <property type="evidence" value="ECO:0007669"/>
    <property type="project" value="TreeGrafter"/>
</dbReference>
<dbReference type="Pfam" id="PF03640">
    <property type="entry name" value="Lipoprotein_15"/>
    <property type="match status" value="2"/>
</dbReference>
<protein>
    <recommendedName>
        <fullName evidence="4">Lipoprotein with Yx(FWY)xxD motif</fullName>
    </recommendedName>
</protein>
<reference evidence="2 3" key="1">
    <citation type="submission" date="2015-06" db="EMBL/GenBank/DDBJ databases">
        <title>Marinobacter subterrani, a genetically tractable neutrophilic iron-oxidizing strain isolated from the Soudan Iron Mine.</title>
        <authorList>
            <person name="Bonis B.M."/>
            <person name="Gralnick J.A."/>
        </authorList>
    </citation>
    <scope>NUCLEOTIDE SEQUENCE [LARGE SCALE GENOMIC DNA]</scope>
    <source>
        <strain evidence="2 3">JG233</strain>
    </source>
</reference>
<evidence type="ECO:0008006" key="4">
    <source>
        <dbReference type="Google" id="ProtNLM"/>
    </source>
</evidence>
<keyword evidence="3" id="KW-1185">Reference proteome</keyword>
<proteinExistence type="predicted"/>
<dbReference type="PANTHER" id="PTHR39335:SF1">
    <property type="entry name" value="BLL4220 PROTEIN"/>
    <property type="match status" value="1"/>
</dbReference>
<sequence length="146" mass="15618">MNMPMNALLFVMTLATGLPAANAADPAKITVAEQSPFGAYLADSEGRSLYLFEADEAGKSTCYDACANAWPPFTTNGKPRAGKGIDADALSTLERADGTMQVTYHGWPLYYFIKDQAPGDTKGQDVEGFGAEWYLVTPGGEEVHAE</sequence>